<dbReference type="RefSeq" id="WP_139622900.1">
    <property type="nucleotide sequence ID" value="NZ_VDMP01000023.1"/>
</dbReference>
<reference evidence="2 3" key="1">
    <citation type="journal article" date="2016" name="Int. J. Syst. Evol. Microbiol.">
        <title>Nocardioides albidus sp. nov., an actinobacterium isolated from garden soil.</title>
        <authorList>
            <person name="Singh H."/>
            <person name="Du J."/>
            <person name="Trinh H."/>
            <person name="Won K."/>
            <person name="Yang J.E."/>
            <person name="Yin C."/>
            <person name="Kook M."/>
            <person name="Yi T.H."/>
        </authorList>
    </citation>
    <scope>NUCLEOTIDE SEQUENCE [LARGE SCALE GENOMIC DNA]</scope>
    <source>
        <strain evidence="2 3">CCTCC AB 2015297</strain>
    </source>
</reference>
<sequence length="67" mass="7042">EAAGWKVAAADNWYGTVPATTVYYPKGKKAAGEQLALDLGVARVQPADTDSDMSDTNLTVILTGELD</sequence>
<name>A0A5C4VXA1_9ACTN</name>
<protein>
    <submittedName>
        <fullName evidence="2">LytR family transcriptional regulator</fullName>
    </submittedName>
</protein>
<feature type="non-terminal residue" evidence="2">
    <location>
        <position position="1"/>
    </location>
</feature>
<evidence type="ECO:0000313" key="3">
    <source>
        <dbReference type="Proteomes" id="UP000313231"/>
    </source>
</evidence>
<dbReference type="InterPro" id="IPR027381">
    <property type="entry name" value="LytR/CpsA/Psr_C"/>
</dbReference>
<comment type="caution">
    <text evidence="2">The sequence shown here is derived from an EMBL/GenBank/DDBJ whole genome shotgun (WGS) entry which is preliminary data.</text>
</comment>
<evidence type="ECO:0000313" key="2">
    <source>
        <dbReference type="EMBL" id="TNM40554.1"/>
    </source>
</evidence>
<organism evidence="2 3">
    <name type="scientific">Nocardioides albidus</name>
    <dbReference type="NCBI Taxonomy" id="1517589"/>
    <lineage>
        <taxon>Bacteria</taxon>
        <taxon>Bacillati</taxon>
        <taxon>Actinomycetota</taxon>
        <taxon>Actinomycetes</taxon>
        <taxon>Propionibacteriales</taxon>
        <taxon>Nocardioidaceae</taxon>
        <taxon>Nocardioides</taxon>
    </lineage>
</organism>
<dbReference type="EMBL" id="VDMP01000023">
    <property type="protein sequence ID" value="TNM40554.1"/>
    <property type="molecule type" value="Genomic_DNA"/>
</dbReference>
<accession>A0A5C4VXA1</accession>
<evidence type="ECO:0000259" key="1">
    <source>
        <dbReference type="Pfam" id="PF13399"/>
    </source>
</evidence>
<dbReference type="Pfam" id="PF13399">
    <property type="entry name" value="LytR_C"/>
    <property type="match status" value="1"/>
</dbReference>
<dbReference type="Proteomes" id="UP000313231">
    <property type="component" value="Unassembled WGS sequence"/>
</dbReference>
<proteinExistence type="predicted"/>
<feature type="domain" description="LytR/CpsA/Psr regulator C-terminal" evidence="1">
    <location>
        <begin position="2"/>
        <end position="63"/>
    </location>
</feature>
<dbReference type="AlphaFoldDB" id="A0A5C4VXA1"/>
<dbReference type="Gene3D" id="3.30.70.2390">
    <property type="match status" value="1"/>
</dbReference>
<keyword evidence="3" id="KW-1185">Reference proteome</keyword>
<gene>
    <name evidence="2" type="ORF">FHP29_10465</name>
</gene>